<dbReference type="GO" id="GO:0016485">
    <property type="term" value="P:protein processing"/>
    <property type="evidence" value="ECO:0007669"/>
    <property type="project" value="TreeGrafter"/>
</dbReference>
<gene>
    <name evidence="3" type="ORF">NP493_312g05000</name>
</gene>
<dbReference type="Proteomes" id="UP001209878">
    <property type="component" value="Unassembled WGS sequence"/>
</dbReference>
<feature type="transmembrane region" description="Helical" evidence="1">
    <location>
        <begin position="28"/>
        <end position="48"/>
    </location>
</feature>
<dbReference type="InterPro" id="IPR024079">
    <property type="entry name" value="MetalloPept_cat_dom_sf"/>
</dbReference>
<keyword evidence="1" id="KW-0472">Membrane</keyword>
<evidence type="ECO:0000256" key="1">
    <source>
        <dbReference type="SAM" id="Phobius"/>
    </source>
</evidence>
<evidence type="ECO:0000313" key="4">
    <source>
        <dbReference type="Proteomes" id="UP001209878"/>
    </source>
</evidence>
<keyword evidence="4" id="KW-1185">Reference proteome</keyword>
<accession>A0AAD9L5W9</accession>
<organism evidence="3 4">
    <name type="scientific">Ridgeia piscesae</name>
    <name type="common">Tubeworm</name>
    <dbReference type="NCBI Taxonomy" id="27915"/>
    <lineage>
        <taxon>Eukaryota</taxon>
        <taxon>Metazoa</taxon>
        <taxon>Spiralia</taxon>
        <taxon>Lophotrochozoa</taxon>
        <taxon>Annelida</taxon>
        <taxon>Polychaeta</taxon>
        <taxon>Sedentaria</taxon>
        <taxon>Canalipalpata</taxon>
        <taxon>Sabellida</taxon>
        <taxon>Siboglinidae</taxon>
        <taxon>Ridgeia</taxon>
    </lineage>
</organism>
<keyword evidence="1" id="KW-1133">Transmembrane helix</keyword>
<protein>
    <recommendedName>
        <fullName evidence="2">Peptidase M13 N-terminal domain-containing protein</fullName>
    </recommendedName>
</protein>
<evidence type="ECO:0000259" key="2">
    <source>
        <dbReference type="Pfam" id="PF05649"/>
    </source>
</evidence>
<dbReference type="InterPro" id="IPR008753">
    <property type="entry name" value="Peptidase_M13_N"/>
</dbReference>
<comment type="caution">
    <text evidence="3">The sequence shown here is derived from an EMBL/GenBank/DDBJ whole genome shotgun (WGS) entry which is preliminary data.</text>
</comment>
<dbReference type="Pfam" id="PF05649">
    <property type="entry name" value="Peptidase_M13_N"/>
    <property type="match status" value="1"/>
</dbReference>
<keyword evidence="1" id="KW-0812">Transmembrane</keyword>
<dbReference type="PANTHER" id="PTHR11733">
    <property type="entry name" value="ZINC METALLOPROTEASE FAMILY M13 NEPRILYSIN-RELATED"/>
    <property type="match status" value="1"/>
</dbReference>
<reference evidence="3" key="1">
    <citation type="journal article" date="2023" name="Mol. Biol. Evol.">
        <title>Third-Generation Sequencing Reveals the Adaptive Role of the Epigenome in Three Deep-Sea Polychaetes.</title>
        <authorList>
            <person name="Perez M."/>
            <person name="Aroh O."/>
            <person name="Sun Y."/>
            <person name="Lan Y."/>
            <person name="Juniper S.K."/>
            <person name="Young C.R."/>
            <person name="Angers B."/>
            <person name="Qian P.Y."/>
        </authorList>
    </citation>
    <scope>NUCLEOTIDE SEQUENCE</scope>
    <source>
        <strain evidence="3">R07B-5</strain>
    </source>
</reference>
<dbReference type="Gene3D" id="3.40.390.10">
    <property type="entry name" value="Collagenase (Catalytic Domain)"/>
    <property type="match status" value="1"/>
</dbReference>
<dbReference type="SUPFAM" id="SSF55486">
    <property type="entry name" value="Metalloproteases ('zincins'), catalytic domain"/>
    <property type="match status" value="1"/>
</dbReference>
<dbReference type="GO" id="GO:0005886">
    <property type="term" value="C:plasma membrane"/>
    <property type="evidence" value="ECO:0007669"/>
    <property type="project" value="TreeGrafter"/>
</dbReference>
<dbReference type="PROSITE" id="PS51885">
    <property type="entry name" value="NEPRILYSIN"/>
    <property type="match status" value="1"/>
</dbReference>
<proteinExistence type="predicted"/>
<evidence type="ECO:0000313" key="3">
    <source>
        <dbReference type="EMBL" id="KAK2183441.1"/>
    </source>
</evidence>
<dbReference type="InterPro" id="IPR000718">
    <property type="entry name" value="Peptidase_M13"/>
</dbReference>
<dbReference type="PANTHER" id="PTHR11733:SF133">
    <property type="entry name" value="PHOSPHATE-REGULATING NEUTRAL ENDOPEPTIDASE PHEX"/>
    <property type="match status" value="1"/>
</dbReference>
<dbReference type="EMBL" id="JAODUO010000311">
    <property type="protein sequence ID" value="KAK2183441.1"/>
    <property type="molecule type" value="Genomic_DNA"/>
</dbReference>
<feature type="domain" description="Peptidase M13 N-terminal" evidence="2">
    <location>
        <begin position="86"/>
        <end position="127"/>
    </location>
</feature>
<dbReference type="GO" id="GO:0004222">
    <property type="term" value="F:metalloendopeptidase activity"/>
    <property type="evidence" value="ECO:0007669"/>
    <property type="project" value="InterPro"/>
</dbReference>
<name>A0AAD9L5W9_RIDPI</name>
<dbReference type="AlphaFoldDB" id="A0AAD9L5W9"/>
<sequence>MTCSRTVDVEGDTKTSWWSRRTLLELKLIILVLLFLLIAAVLVVVTACKAKQAPPRDAISLTPCLKEECISAASQLLRVRNTSVDPCDDFFEYACGRWDDEYRVPNDGNEYSAWTQLRSELAVKLKRTYIYTVHV</sequence>